<accession>A0ABX1J488</accession>
<dbReference type="SUPFAM" id="SSF53335">
    <property type="entry name" value="S-adenosyl-L-methionine-dependent methyltransferases"/>
    <property type="match status" value="1"/>
</dbReference>
<dbReference type="InterPro" id="IPR029063">
    <property type="entry name" value="SAM-dependent_MTases_sf"/>
</dbReference>
<evidence type="ECO:0000256" key="2">
    <source>
        <dbReference type="ARBA" id="ARBA00008138"/>
    </source>
</evidence>
<keyword evidence="5 6" id="KW-0949">S-adenosyl-L-methionine</keyword>
<gene>
    <name evidence="7" type="ORF">HFP15_17155</name>
</gene>
<dbReference type="InterPro" id="IPR007213">
    <property type="entry name" value="Ppm1/Ppm2/Tcmp"/>
</dbReference>
<protein>
    <recommendedName>
        <fullName evidence="6">S-adenosyl-L-methionine-dependent methyltransferase</fullName>
        <ecNumber evidence="6">2.1.1.-</ecNumber>
    </recommendedName>
</protein>
<evidence type="ECO:0000256" key="4">
    <source>
        <dbReference type="ARBA" id="ARBA00022679"/>
    </source>
</evidence>
<keyword evidence="8" id="KW-1185">Reference proteome</keyword>
<comment type="caution">
    <text evidence="7">The sequence shown here is derived from an EMBL/GenBank/DDBJ whole genome shotgun (WGS) entry which is preliminary data.</text>
</comment>
<dbReference type="PANTHER" id="PTHR43619">
    <property type="entry name" value="S-ADENOSYL-L-METHIONINE-DEPENDENT METHYLTRANSFERASE YKTD-RELATED"/>
    <property type="match status" value="1"/>
</dbReference>
<dbReference type="GO" id="GO:0008168">
    <property type="term" value="F:methyltransferase activity"/>
    <property type="evidence" value="ECO:0007669"/>
    <property type="project" value="UniProtKB-KW"/>
</dbReference>
<evidence type="ECO:0000313" key="7">
    <source>
        <dbReference type="EMBL" id="NKQ54612.1"/>
    </source>
</evidence>
<comment type="similarity">
    <text evidence="2 6">Belongs to the UPF0677 family.</text>
</comment>
<evidence type="ECO:0000256" key="6">
    <source>
        <dbReference type="RuleBase" id="RU362030"/>
    </source>
</evidence>
<evidence type="ECO:0000313" key="8">
    <source>
        <dbReference type="Proteomes" id="UP000715441"/>
    </source>
</evidence>
<dbReference type="NCBIfam" id="TIGR00027">
    <property type="entry name" value="mthyl_TIGR00027"/>
    <property type="match status" value="1"/>
</dbReference>
<evidence type="ECO:0000256" key="1">
    <source>
        <dbReference type="ARBA" id="ARBA00003907"/>
    </source>
</evidence>
<reference evidence="7 8" key="1">
    <citation type="submission" date="2020-04" db="EMBL/GenBank/DDBJ databases">
        <title>Novel species.</title>
        <authorList>
            <person name="Teo W.F.A."/>
            <person name="Lipun K."/>
            <person name="Srisuk N."/>
            <person name="Duangmal K."/>
        </authorList>
    </citation>
    <scope>NUCLEOTIDE SEQUENCE [LARGE SCALE GENOMIC DNA]</scope>
    <source>
        <strain evidence="7 8">K13G38</strain>
    </source>
</reference>
<dbReference type="GO" id="GO:0032259">
    <property type="term" value="P:methylation"/>
    <property type="evidence" value="ECO:0007669"/>
    <property type="project" value="UniProtKB-KW"/>
</dbReference>
<dbReference type="InterPro" id="IPR011610">
    <property type="entry name" value="SAM_mthyl_Trfase_ML2640-like"/>
</dbReference>
<dbReference type="EMBL" id="JAAXLS010000010">
    <property type="protein sequence ID" value="NKQ54612.1"/>
    <property type="molecule type" value="Genomic_DNA"/>
</dbReference>
<sequence>MNSGPSSTALTAAAARAAHALVDAEPHIFTDPLAVTVLGDRAEELLAYHKVSGAHPVLRGARTQVVVRSHYTERRLAQAGAGQYVVLGAGLDTFAYRSHLSVRVFEVDHPATQAWKRACLDAAGISAAVCYVAVDLETGSLLDALRRTGFDPKAPTFVSWLGVTMYLSADALANNLSALAQLAEDTQLVADYMVPPQLRDEAGNAYADAVAPIAAQGGEPWLSSFTPEDMAGLLARHGFGVLEDVGQHHAIDNTLWRRTDGLAPSTLSRLVHATLTSTPR</sequence>
<dbReference type="Pfam" id="PF04072">
    <property type="entry name" value="LCM"/>
    <property type="match status" value="1"/>
</dbReference>
<name>A0ABX1J488_9PSEU</name>
<keyword evidence="4" id="KW-0808">Transferase</keyword>
<keyword evidence="3 6" id="KW-0489">Methyltransferase</keyword>
<dbReference type="Proteomes" id="UP000715441">
    <property type="component" value="Unassembled WGS sequence"/>
</dbReference>
<comment type="function">
    <text evidence="1 6">Exhibits S-adenosyl-L-methionine-dependent methyltransferase activity.</text>
</comment>
<evidence type="ECO:0000256" key="3">
    <source>
        <dbReference type="ARBA" id="ARBA00022603"/>
    </source>
</evidence>
<dbReference type="RefSeq" id="WP_168516688.1">
    <property type="nucleotide sequence ID" value="NZ_JAAXLS010000010.1"/>
</dbReference>
<dbReference type="Gene3D" id="3.40.50.150">
    <property type="entry name" value="Vaccinia Virus protein VP39"/>
    <property type="match status" value="1"/>
</dbReference>
<organism evidence="7 8">
    <name type="scientific">Amycolatopsis acididurans</name>
    <dbReference type="NCBI Taxonomy" id="2724524"/>
    <lineage>
        <taxon>Bacteria</taxon>
        <taxon>Bacillati</taxon>
        <taxon>Actinomycetota</taxon>
        <taxon>Actinomycetes</taxon>
        <taxon>Pseudonocardiales</taxon>
        <taxon>Pseudonocardiaceae</taxon>
        <taxon>Amycolatopsis</taxon>
    </lineage>
</organism>
<evidence type="ECO:0000256" key="5">
    <source>
        <dbReference type="ARBA" id="ARBA00022691"/>
    </source>
</evidence>
<dbReference type="EC" id="2.1.1.-" evidence="6"/>
<dbReference type="PANTHER" id="PTHR43619:SF2">
    <property type="entry name" value="S-ADENOSYL-L-METHIONINE-DEPENDENT METHYLTRANSFERASES SUPERFAMILY PROTEIN"/>
    <property type="match status" value="1"/>
</dbReference>
<proteinExistence type="inferred from homology"/>